<organism evidence="3 4">
    <name type="scientific">Candidatus Desulfacyla euxinica</name>
    <dbReference type="NCBI Taxonomy" id="2841693"/>
    <lineage>
        <taxon>Bacteria</taxon>
        <taxon>Deltaproteobacteria</taxon>
        <taxon>Candidatus Desulfacyla</taxon>
    </lineage>
</organism>
<sequence length="327" mass="38358">MSDMKRALYENIWERLSVHKQMVFIAGPRQAGKTTFTEILAEDFNNSLYFNWDILDEKRKLIENPSFYEEVHRKDNSIPLIIFDELHKYSNWKNYLKSVYDRDKGNYKFVVSGSGRLDMYQKGGDSLAGRYFIFYLWPFTLAELAGNNLTFEKFLSNPIEVRACPNETQPIWNKLCQFTGFPDPYLDGTGEFYRIWSNTYKKQLLREDIRDLASLRRIEDVEILFSLLPSKIGSPLSMASLSRDIHVSFDSVRNWIEIFENFFMVFRIAPWSAKISRAITKEKKLYLFDYAGIDSPAAKFENMVALELFRAVSNWNDLGLGNFSLHY</sequence>
<dbReference type="PANTHER" id="PTHR43566">
    <property type="entry name" value="CONSERVED PROTEIN"/>
    <property type="match status" value="1"/>
</dbReference>
<dbReference type="GO" id="GO:0005524">
    <property type="term" value="F:ATP binding"/>
    <property type="evidence" value="ECO:0007669"/>
    <property type="project" value="UniProtKB-KW"/>
</dbReference>
<dbReference type="InterPro" id="IPR027417">
    <property type="entry name" value="P-loop_NTPase"/>
</dbReference>
<dbReference type="Pfam" id="PF13635">
    <property type="entry name" value="DUF4143"/>
    <property type="match status" value="1"/>
</dbReference>
<reference evidence="3 4" key="1">
    <citation type="submission" date="2020-08" db="EMBL/GenBank/DDBJ databases">
        <title>Bridging the membrane lipid divide: bacteria of the FCB group superphylum have the potential to synthesize archaeal ether lipids.</title>
        <authorList>
            <person name="Villanueva L."/>
            <person name="Von Meijenfeldt F.A.B."/>
            <person name="Westbye A.B."/>
            <person name="Yadav S."/>
            <person name="Hopmans E.C."/>
            <person name="Dutilh B.E."/>
            <person name="Sinninghe Damste J.S."/>
        </authorList>
    </citation>
    <scope>NUCLEOTIDE SEQUENCE [LARGE SCALE GENOMIC DNA]</scope>
    <source>
        <strain evidence="3">NIOZ-UU27</strain>
    </source>
</reference>
<dbReference type="Proteomes" id="UP000650524">
    <property type="component" value="Unassembled WGS sequence"/>
</dbReference>
<dbReference type="EMBL" id="JACNJD010000305">
    <property type="protein sequence ID" value="MBC8178702.1"/>
    <property type="molecule type" value="Genomic_DNA"/>
</dbReference>
<name>A0A8J6T5J6_9DELT</name>
<feature type="domain" description="AAA" evidence="1">
    <location>
        <begin position="20"/>
        <end position="144"/>
    </location>
</feature>
<dbReference type="Pfam" id="PF13173">
    <property type="entry name" value="AAA_14"/>
    <property type="match status" value="1"/>
</dbReference>
<dbReference type="AlphaFoldDB" id="A0A8J6T5J6"/>
<evidence type="ECO:0000259" key="1">
    <source>
        <dbReference type="Pfam" id="PF13173"/>
    </source>
</evidence>
<proteinExistence type="predicted"/>
<gene>
    <name evidence="3" type="ORF">H8E19_14960</name>
</gene>
<dbReference type="PANTHER" id="PTHR43566:SF1">
    <property type="entry name" value="AAA+ ATPASE DOMAIN-CONTAINING PROTEIN"/>
    <property type="match status" value="1"/>
</dbReference>
<feature type="non-terminal residue" evidence="3">
    <location>
        <position position="327"/>
    </location>
</feature>
<feature type="domain" description="DUF4143" evidence="2">
    <location>
        <begin position="207"/>
        <end position="291"/>
    </location>
</feature>
<dbReference type="InterPro" id="IPR025420">
    <property type="entry name" value="DUF4143"/>
</dbReference>
<evidence type="ECO:0000313" key="4">
    <source>
        <dbReference type="Proteomes" id="UP000650524"/>
    </source>
</evidence>
<protein>
    <submittedName>
        <fullName evidence="3">ATP-binding protein</fullName>
    </submittedName>
</protein>
<evidence type="ECO:0000259" key="2">
    <source>
        <dbReference type="Pfam" id="PF13635"/>
    </source>
</evidence>
<dbReference type="Gene3D" id="3.40.50.300">
    <property type="entry name" value="P-loop containing nucleotide triphosphate hydrolases"/>
    <property type="match status" value="1"/>
</dbReference>
<dbReference type="SUPFAM" id="SSF52540">
    <property type="entry name" value="P-loop containing nucleoside triphosphate hydrolases"/>
    <property type="match status" value="1"/>
</dbReference>
<comment type="caution">
    <text evidence="3">The sequence shown here is derived from an EMBL/GenBank/DDBJ whole genome shotgun (WGS) entry which is preliminary data.</text>
</comment>
<evidence type="ECO:0000313" key="3">
    <source>
        <dbReference type="EMBL" id="MBC8178702.1"/>
    </source>
</evidence>
<accession>A0A8J6T5J6</accession>
<dbReference type="InterPro" id="IPR041682">
    <property type="entry name" value="AAA_14"/>
</dbReference>
<keyword evidence="3" id="KW-0067">ATP-binding</keyword>
<keyword evidence="3" id="KW-0547">Nucleotide-binding</keyword>